<dbReference type="InParanoid" id="C7R5Y0"/>
<evidence type="ECO:0000313" key="2">
    <source>
        <dbReference type="Proteomes" id="UP000001231"/>
    </source>
</evidence>
<dbReference type="KEGG" id="kko:Kkor_1894"/>
<organism evidence="1 2">
    <name type="scientific">Kangiella koreensis (strain DSM 16069 / JCM 12317 / KCTC 12182 / SW-125)</name>
    <dbReference type="NCBI Taxonomy" id="523791"/>
    <lineage>
        <taxon>Bacteria</taxon>
        <taxon>Pseudomonadati</taxon>
        <taxon>Pseudomonadota</taxon>
        <taxon>Gammaproteobacteria</taxon>
        <taxon>Kangiellales</taxon>
        <taxon>Kangiellaceae</taxon>
        <taxon>Kangiella</taxon>
    </lineage>
</organism>
<dbReference type="Proteomes" id="UP000001231">
    <property type="component" value="Chromosome"/>
</dbReference>
<proteinExistence type="predicted"/>
<sequence length="76" mass="8962">MLIDKSQISRDYPSKLGVDDWYYRLEELTSCHWQLKAASLFGLTLSYEGSDELELIERCKIDAIEYNKKFSYTSKK</sequence>
<dbReference type="HOGENOM" id="CLU_2649602_0_0_6"/>
<keyword evidence="2" id="KW-1185">Reference proteome</keyword>
<dbReference type="RefSeq" id="WP_015780909.1">
    <property type="nucleotide sequence ID" value="NC_013166.1"/>
</dbReference>
<reference evidence="1 2" key="1">
    <citation type="journal article" date="2009" name="Stand. Genomic Sci.">
        <title>Complete genome sequence of Kangiella koreensis type strain (SW-125).</title>
        <authorList>
            <person name="Han C."/>
            <person name="Sikorski J."/>
            <person name="Lapidus A."/>
            <person name="Nolan M."/>
            <person name="Glavina Del Rio T."/>
            <person name="Tice H."/>
            <person name="Cheng J.F."/>
            <person name="Lucas S."/>
            <person name="Chen F."/>
            <person name="Copeland A."/>
            <person name="Ivanova N."/>
            <person name="Mavromatis K."/>
            <person name="Ovchinnikova G."/>
            <person name="Pati A."/>
            <person name="Bruce D."/>
            <person name="Goodwin L."/>
            <person name="Pitluck S."/>
            <person name="Chen A."/>
            <person name="Palaniappan K."/>
            <person name="Land M."/>
            <person name="Hauser L."/>
            <person name="Chang Y.J."/>
            <person name="Jeffries C.D."/>
            <person name="Chain P."/>
            <person name="Saunders E."/>
            <person name="Brettin T."/>
            <person name="Goker M."/>
            <person name="Tindall B.J."/>
            <person name="Bristow J."/>
            <person name="Eisen J.A."/>
            <person name="Markowitz V."/>
            <person name="Hugenholtz P."/>
            <person name="Kyrpides N.C."/>
            <person name="Klenk H.P."/>
            <person name="Detter J.C."/>
        </authorList>
    </citation>
    <scope>NUCLEOTIDE SEQUENCE [LARGE SCALE GENOMIC DNA]</scope>
    <source>
        <strain evidence="2">DSM 16069 / KCTC 12182 / SW-125</strain>
    </source>
</reference>
<evidence type="ECO:0000313" key="1">
    <source>
        <dbReference type="EMBL" id="ACV27304.1"/>
    </source>
</evidence>
<dbReference type="STRING" id="523791.Kkor_1894"/>
<name>C7R5Y0_KANKD</name>
<gene>
    <name evidence="1" type="ordered locus">Kkor_1894</name>
</gene>
<dbReference type="EMBL" id="CP001707">
    <property type="protein sequence ID" value="ACV27304.1"/>
    <property type="molecule type" value="Genomic_DNA"/>
</dbReference>
<protein>
    <submittedName>
        <fullName evidence="1">Uncharacterized protein</fullName>
    </submittedName>
</protein>
<accession>C7R5Y0</accession>
<dbReference type="AlphaFoldDB" id="C7R5Y0"/>